<dbReference type="GO" id="GO:0000160">
    <property type="term" value="P:phosphorelay signal transduction system"/>
    <property type="evidence" value="ECO:0007669"/>
    <property type="project" value="UniProtKB-KW"/>
</dbReference>
<dbReference type="Gene3D" id="6.10.340.10">
    <property type="match status" value="1"/>
</dbReference>
<dbReference type="EMBL" id="BOPH01000053">
    <property type="protein sequence ID" value="GIJ68953.1"/>
    <property type="molecule type" value="Genomic_DNA"/>
</dbReference>
<evidence type="ECO:0000313" key="11">
    <source>
        <dbReference type="Proteomes" id="UP000635606"/>
    </source>
</evidence>
<evidence type="ECO:0000256" key="6">
    <source>
        <dbReference type="ARBA" id="ARBA00023012"/>
    </source>
</evidence>
<evidence type="ECO:0000256" key="4">
    <source>
        <dbReference type="ARBA" id="ARBA00022679"/>
    </source>
</evidence>
<feature type="compositionally biased region" description="Pro residues" evidence="7">
    <location>
        <begin position="805"/>
        <end position="816"/>
    </location>
</feature>
<comment type="catalytic activity">
    <reaction evidence="1">
        <text>ATP + protein L-histidine = ADP + protein N-phospho-L-histidine.</text>
        <dbReference type="EC" id="2.7.13.3"/>
    </reaction>
</comment>
<feature type="transmembrane region" description="Helical" evidence="8">
    <location>
        <begin position="12"/>
        <end position="30"/>
    </location>
</feature>
<keyword evidence="4" id="KW-0808">Transferase</keyword>
<evidence type="ECO:0000313" key="10">
    <source>
        <dbReference type="EMBL" id="GIJ68953.1"/>
    </source>
</evidence>
<dbReference type="Proteomes" id="UP000635606">
    <property type="component" value="Unassembled WGS sequence"/>
</dbReference>
<evidence type="ECO:0000259" key="9">
    <source>
        <dbReference type="SMART" id="SM00387"/>
    </source>
</evidence>
<reference evidence="10" key="1">
    <citation type="submission" date="2021-01" db="EMBL/GenBank/DDBJ databases">
        <title>Whole genome shotgun sequence of Virgisporangium ochraceum NBRC 16418.</title>
        <authorList>
            <person name="Komaki H."/>
            <person name="Tamura T."/>
        </authorList>
    </citation>
    <scope>NUCLEOTIDE SEQUENCE</scope>
    <source>
        <strain evidence="10">NBRC 16418</strain>
    </source>
</reference>
<dbReference type="AlphaFoldDB" id="A0A8J4EBY3"/>
<gene>
    <name evidence="10" type="ORF">Voc01_038700</name>
</gene>
<dbReference type="GO" id="GO:0004673">
    <property type="term" value="F:protein histidine kinase activity"/>
    <property type="evidence" value="ECO:0007669"/>
    <property type="project" value="UniProtKB-EC"/>
</dbReference>
<comment type="caution">
    <text evidence="10">The sequence shown here is derived from an EMBL/GenBank/DDBJ whole genome shotgun (WGS) entry which is preliminary data.</text>
</comment>
<dbReference type="InterPro" id="IPR003594">
    <property type="entry name" value="HATPase_dom"/>
</dbReference>
<feature type="compositionally biased region" description="Polar residues" evidence="7">
    <location>
        <begin position="921"/>
        <end position="952"/>
    </location>
</feature>
<dbReference type="InterPro" id="IPR036890">
    <property type="entry name" value="HATPase_C_sf"/>
</dbReference>
<dbReference type="PANTHER" id="PTHR44936:SF9">
    <property type="entry name" value="SENSOR PROTEIN CREC"/>
    <property type="match status" value="1"/>
</dbReference>
<keyword evidence="11" id="KW-1185">Reference proteome</keyword>
<dbReference type="SMART" id="SM00387">
    <property type="entry name" value="HATPase_c"/>
    <property type="match status" value="1"/>
</dbReference>
<dbReference type="Pfam" id="PF02518">
    <property type="entry name" value="HATPase_c"/>
    <property type="match status" value="1"/>
</dbReference>
<name>A0A8J4EBY3_9ACTN</name>
<feature type="compositionally biased region" description="Low complexity" evidence="7">
    <location>
        <begin position="960"/>
        <end position="989"/>
    </location>
</feature>
<feature type="compositionally biased region" description="Low complexity" evidence="7">
    <location>
        <begin position="742"/>
        <end position="760"/>
    </location>
</feature>
<protein>
    <recommendedName>
        <fullName evidence="2">histidine kinase</fullName>
        <ecNumber evidence="2">2.7.13.3</ecNumber>
    </recommendedName>
</protein>
<dbReference type="PANTHER" id="PTHR44936">
    <property type="entry name" value="SENSOR PROTEIN CREC"/>
    <property type="match status" value="1"/>
</dbReference>
<evidence type="ECO:0000256" key="8">
    <source>
        <dbReference type="SAM" id="Phobius"/>
    </source>
</evidence>
<evidence type="ECO:0000256" key="2">
    <source>
        <dbReference type="ARBA" id="ARBA00012438"/>
    </source>
</evidence>
<feature type="compositionally biased region" description="Basic and acidic residues" evidence="7">
    <location>
        <begin position="1043"/>
        <end position="1056"/>
    </location>
</feature>
<keyword evidence="3" id="KW-0597">Phosphoprotein</keyword>
<evidence type="ECO:0000256" key="3">
    <source>
        <dbReference type="ARBA" id="ARBA00022553"/>
    </source>
</evidence>
<sequence>MPSLADVRIRTKLGLILIIPVLAILTLTVLRLNDSNNQAQDAAQIGDLTNVSNRATALAHELHRERMAAAAVIVARGAEAKTKDPITQAFNGQIARTGTATNNYNTAARRLDSVPDAIQDRLDSIDGLFNNLGGLRNSVTGNGVAPASLPESMQRYGLIIGELVSYLQDVSQATADPRLSDSLIAAAAFSRAKLLVGSQQAVAYEALRSQNGAQQYSQFIASLTGQEEALDQFLAAATNNQLAVVDRVIAGDAMQLADNTTADLSRILASGTPEFEPTFPALADSALGSVSDLMRTAEVQIDADLLTLTRDVTTDVQRQVLIEAAIIIAVLLILIALAFFTARSMARTLRRLRDGALRVAERELAEAVGSLQDSKAIGQRTPDEIAASVPDAIGIKTRDEIGEVAQAFQVVLREAVRIAAEQAVLRASVSAMFLNLARRSQTLVDRMIGQLDRIERGEEDPQRLAQLFQLDHLATRMRRNDENVLVLAGADTSPPRSEDAPLADVLRAAQSEVEQYERIEFGAVDDDVSIAAHAVNDVVRLLAELFDNAARFSPPDTSVIVEGRRIGDTGYIRIEDRGLGMTQEEAAAHNARFAAPPTIDVTTFRMMGLAVVSRLAYRHGIQVFVQGNPAGGTVVELKMPGGVLVLPVTRQISNLGSAGAPAVEDRWRQSPPLPQRSARAEEQPQLGGAHQPSPFGQQPAPAYGSFGSQPLGSQPLGSQPLGSQPLGAQPGQFQPQLPQREAQQTQPVQPVQAAQPAQFAAPQAQFGTPLSAYATQSHQIGSHQIGSPQIGAPQFGAQQAQAPQIAPPPAHMPLPPVQNGGSRQLGASAPPAWPVFPPTEAADTTQQLPVHRGTGDDRWAGLVAPAPAPAPEPEPEPEPQRTVNVDDTTEMPIFREIEASWFRTHGHSATRSWQEPEPGSTGESQETQPVYAGQSASRTSALQGSTVQTTTVPGAATPVGATNGGSAAANGQNTNGQANGGANPSAGSGEATESGDIWRTRADAGWRAAAAAASPPVNDRTRSGLPKRQPRAQLVPGGVSERPVQRSARDPEEIRGRLGAYHRGVRRGRALATDGGGANGTGTNEGNDR</sequence>
<feature type="compositionally biased region" description="Polar residues" evidence="7">
    <location>
        <begin position="775"/>
        <end position="787"/>
    </location>
</feature>
<proteinExistence type="predicted"/>
<evidence type="ECO:0000256" key="1">
    <source>
        <dbReference type="ARBA" id="ARBA00000085"/>
    </source>
</evidence>
<dbReference type="InterPro" id="IPR013587">
    <property type="entry name" value="Nitrate/nitrite_sensing"/>
</dbReference>
<evidence type="ECO:0000256" key="7">
    <source>
        <dbReference type="SAM" id="MobiDB-lite"/>
    </source>
</evidence>
<accession>A0A8J4EBY3</accession>
<organism evidence="10 11">
    <name type="scientific">Virgisporangium ochraceum</name>
    <dbReference type="NCBI Taxonomy" id="65505"/>
    <lineage>
        <taxon>Bacteria</taxon>
        <taxon>Bacillati</taxon>
        <taxon>Actinomycetota</taxon>
        <taxon>Actinomycetes</taxon>
        <taxon>Micromonosporales</taxon>
        <taxon>Micromonosporaceae</taxon>
        <taxon>Virgisporangium</taxon>
    </lineage>
</organism>
<keyword evidence="8" id="KW-1133">Transmembrane helix</keyword>
<dbReference type="Pfam" id="PF08376">
    <property type="entry name" value="NIT"/>
    <property type="match status" value="1"/>
</dbReference>
<dbReference type="EC" id="2.7.13.3" evidence="2"/>
<dbReference type="InterPro" id="IPR050980">
    <property type="entry name" value="2C_sensor_his_kinase"/>
</dbReference>
<keyword evidence="8" id="KW-0472">Membrane</keyword>
<feature type="region of interest" description="Disordered" evidence="7">
    <location>
        <begin position="775"/>
        <end position="1089"/>
    </location>
</feature>
<dbReference type="Gene3D" id="3.30.565.10">
    <property type="entry name" value="Histidine kinase-like ATPase, C-terminal domain"/>
    <property type="match status" value="1"/>
</dbReference>
<feature type="region of interest" description="Disordered" evidence="7">
    <location>
        <begin position="657"/>
        <end position="760"/>
    </location>
</feature>
<keyword evidence="5" id="KW-0418">Kinase</keyword>
<evidence type="ECO:0000256" key="5">
    <source>
        <dbReference type="ARBA" id="ARBA00022777"/>
    </source>
</evidence>
<keyword evidence="8" id="KW-0812">Transmembrane</keyword>
<keyword evidence="6" id="KW-0902">Two-component regulatory system</keyword>
<feature type="compositionally biased region" description="Low complexity" evidence="7">
    <location>
        <begin position="788"/>
        <end position="804"/>
    </location>
</feature>
<feature type="compositionally biased region" description="Polar residues" evidence="7">
    <location>
        <begin position="706"/>
        <end position="722"/>
    </location>
</feature>
<feature type="transmembrane region" description="Helical" evidence="8">
    <location>
        <begin position="320"/>
        <end position="342"/>
    </location>
</feature>
<dbReference type="SUPFAM" id="SSF55874">
    <property type="entry name" value="ATPase domain of HSP90 chaperone/DNA topoisomerase II/histidine kinase"/>
    <property type="match status" value="1"/>
</dbReference>
<feature type="domain" description="Histidine kinase/HSP90-like ATPase" evidence="9">
    <location>
        <begin position="533"/>
        <end position="643"/>
    </location>
</feature>